<keyword evidence="3 7" id="KW-0375">Hydrogen ion transport</keyword>
<dbReference type="PRINTS" id="PR00125">
    <property type="entry name" value="ATPASEDELTA"/>
</dbReference>
<proteinExistence type="inferred from homology"/>
<keyword evidence="7" id="KW-1003">Cell membrane</keyword>
<protein>
    <recommendedName>
        <fullName evidence="7">ATP synthase subunit delta</fullName>
    </recommendedName>
    <alternativeName>
        <fullName evidence="7">ATP synthase F(1) sector subunit delta</fullName>
    </alternativeName>
    <alternativeName>
        <fullName evidence="7">F-type ATPase subunit delta</fullName>
        <shortName evidence="7">F-ATPase subunit delta</shortName>
    </alternativeName>
</protein>
<evidence type="ECO:0000256" key="2">
    <source>
        <dbReference type="ARBA" id="ARBA00022448"/>
    </source>
</evidence>
<gene>
    <name evidence="7" type="primary">atpH</name>
    <name evidence="9" type="ORF">ACFFGN_22115</name>
</gene>
<evidence type="ECO:0000256" key="8">
    <source>
        <dbReference type="SAM" id="Coils"/>
    </source>
</evidence>
<comment type="similarity">
    <text evidence="7">Belongs to the ATPase delta chain family.</text>
</comment>
<dbReference type="PANTHER" id="PTHR11910">
    <property type="entry name" value="ATP SYNTHASE DELTA CHAIN"/>
    <property type="match status" value="1"/>
</dbReference>
<evidence type="ECO:0000256" key="5">
    <source>
        <dbReference type="ARBA" id="ARBA00023136"/>
    </source>
</evidence>
<name>A0ABV6QQ77_9ACTN</name>
<dbReference type="EMBL" id="JBHLTC010000029">
    <property type="protein sequence ID" value="MFC0626791.1"/>
    <property type="molecule type" value="Genomic_DNA"/>
</dbReference>
<reference evidence="9 10" key="1">
    <citation type="submission" date="2024-09" db="EMBL/GenBank/DDBJ databases">
        <authorList>
            <person name="Sun Q."/>
            <person name="Mori K."/>
        </authorList>
    </citation>
    <scope>NUCLEOTIDE SEQUENCE [LARGE SCALE GENOMIC DNA]</scope>
    <source>
        <strain evidence="9 10">CGMCC 1.15906</strain>
    </source>
</reference>
<keyword evidence="10" id="KW-1185">Reference proteome</keyword>
<evidence type="ECO:0000256" key="6">
    <source>
        <dbReference type="ARBA" id="ARBA00023310"/>
    </source>
</evidence>
<keyword evidence="2 7" id="KW-0813">Transport</keyword>
<dbReference type="RefSeq" id="WP_380050791.1">
    <property type="nucleotide sequence ID" value="NZ_JBHLTC010000029.1"/>
</dbReference>
<evidence type="ECO:0000256" key="7">
    <source>
        <dbReference type="HAMAP-Rule" id="MF_01416"/>
    </source>
</evidence>
<comment type="function">
    <text evidence="7">F(1)F(0) ATP synthase produces ATP from ADP in the presence of a proton or sodium gradient. F-type ATPases consist of two structural domains, F(1) containing the extramembraneous catalytic core and F(0) containing the membrane proton channel, linked together by a central stalk and a peripheral stalk. During catalysis, ATP synthesis in the catalytic domain of F(1) is coupled via a rotary mechanism of the central stalk subunits to proton translocation.</text>
</comment>
<keyword evidence="4 7" id="KW-0406">Ion transport</keyword>
<dbReference type="InterPro" id="IPR000711">
    <property type="entry name" value="ATPase_OSCP/dsu"/>
</dbReference>
<comment type="caution">
    <text evidence="9">The sequence shown here is derived from an EMBL/GenBank/DDBJ whole genome shotgun (WGS) entry which is preliminary data.</text>
</comment>
<sequence length="265" mass="27952">MRGASRESLARALEALAGSTVTEQLGAELFSVVTLLDSNGSLRRALTDPARPTAVRTGLADQLLRGKISDTALALVLAAVEGRWSSSRDLGDALEKLSVDADVAYADGQGNLDELEDQLFRLERIIAAERALAAKLGDRGIPLAQRQELIRGLLAGKADSTTVRLAERAVAGRGLSLAAALRSQQTAAAARRSARIATVRVASDLSEAERNRLAEALGRQYGRLIQLNVIVDPSVVGGVRVDIGDDVIDGTIAARLDEASRRIAG</sequence>
<comment type="function">
    <text evidence="7">This protein is part of the stalk that links CF(0) to CF(1). It either transmits conformational changes from CF(0) to CF(1) or is implicated in proton conduction.</text>
</comment>
<keyword evidence="7" id="KW-0139">CF(1)</keyword>
<accession>A0ABV6QQ77</accession>
<dbReference type="Proteomes" id="UP001589890">
    <property type="component" value="Unassembled WGS sequence"/>
</dbReference>
<comment type="subcellular location">
    <subcellularLocation>
        <location evidence="7">Cell membrane</location>
        <topology evidence="7">Peripheral membrane protein</topology>
    </subcellularLocation>
    <subcellularLocation>
        <location evidence="1">Membrane</location>
    </subcellularLocation>
</comment>
<evidence type="ECO:0000256" key="1">
    <source>
        <dbReference type="ARBA" id="ARBA00004370"/>
    </source>
</evidence>
<dbReference type="Pfam" id="PF00213">
    <property type="entry name" value="OSCP"/>
    <property type="match status" value="1"/>
</dbReference>
<dbReference type="HAMAP" id="MF_01416">
    <property type="entry name" value="ATP_synth_delta_bact"/>
    <property type="match status" value="1"/>
</dbReference>
<organism evidence="9 10">
    <name type="scientific">Kribbella deserti</name>
    <dbReference type="NCBI Taxonomy" id="1926257"/>
    <lineage>
        <taxon>Bacteria</taxon>
        <taxon>Bacillati</taxon>
        <taxon>Actinomycetota</taxon>
        <taxon>Actinomycetes</taxon>
        <taxon>Propionibacteriales</taxon>
        <taxon>Kribbellaceae</taxon>
        <taxon>Kribbella</taxon>
    </lineage>
</organism>
<keyword evidence="5 7" id="KW-0472">Membrane</keyword>
<evidence type="ECO:0000256" key="4">
    <source>
        <dbReference type="ARBA" id="ARBA00023065"/>
    </source>
</evidence>
<evidence type="ECO:0000256" key="3">
    <source>
        <dbReference type="ARBA" id="ARBA00022781"/>
    </source>
</evidence>
<feature type="coiled-coil region" evidence="8">
    <location>
        <begin position="105"/>
        <end position="132"/>
    </location>
</feature>
<keyword evidence="8" id="KW-0175">Coiled coil</keyword>
<keyword evidence="6 7" id="KW-0066">ATP synthesis</keyword>
<evidence type="ECO:0000313" key="9">
    <source>
        <dbReference type="EMBL" id="MFC0626791.1"/>
    </source>
</evidence>
<evidence type="ECO:0000313" key="10">
    <source>
        <dbReference type="Proteomes" id="UP001589890"/>
    </source>
</evidence>
<dbReference type="NCBIfam" id="NF009967">
    <property type="entry name" value="PRK13430.1"/>
    <property type="match status" value="1"/>
</dbReference>